<evidence type="ECO:0000313" key="2">
    <source>
        <dbReference type="Proteomes" id="UP001054252"/>
    </source>
</evidence>
<name>A0AAV5LMN4_9ROSI</name>
<comment type="caution">
    <text evidence="1">The sequence shown here is derived from an EMBL/GenBank/DDBJ whole genome shotgun (WGS) entry which is preliminary data.</text>
</comment>
<gene>
    <name evidence="1" type="ORF">SLEP1_g45839</name>
</gene>
<sequence>MLNQFLGRYKNFNIPFIIGENEVSEDRADLLGIYAGAFTQLGLCLNFNIFEILIVCN</sequence>
<dbReference type="AlphaFoldDB" id="A0AAV5LMN4"/>
<protein>
    <submittedName>
        <fullName evidence="1">Uncharacterized protein</fullName>
    </submittedName>
</protein>
<reference evidence="1 2" key="1">
    <citation type="journal article" date="2021" name="Commun. Biol.">
        <title>The genome of Shorea leprosula (Dipterocarpaceae) highlights the ecological relevance of drought in aseasonal tropical rainforests.</title>
        <authorList>
            <person name="Ng K.K.S."/>
            <person name="Kobayashi M.J."/>
            <person name="Fawcett J.A."/>
            <person name="Hatakeyama M."/>
            <person name="Paape T."/>
            <person name="Ng C.H."/>
            <person name="Ang C.C."/>
            <person name="Tnah L.H."/>
            <person name="Lee C.T."/>
            <person name="Nishiyama T."/>
            <person name="Sese J."/>
            <person name="O'Brien M.J."/>
            <person name="Copetti D."/>
            <person name="Mohd Noor M.I."/>
            <person name="Ong R.C."/>
            <person name="Putra M."/>
            <person name="Sireger I.Z."/>
            <person name="Indrioko S."/>
            <person name="Kosugi Y."/>
            <person name="Izuno A."/>
            <person name="Isagi Y."/>
            <person name="Lee S.L."/>
            <person name="Shimizu K.K."/>
        </authorList>
    </citation>
    <scope>NUCLEOTIDE SEQUENCE [LARGE SCALE GENOMIC DNA]</scope>
    <source>
        <strain evidence="1">214</strain>
    </source>
</reference>
<dbReference type="Proteomes" id="UP001054252">
    <property type="component" value="Unassembled WGS sequence"/>
</dbReference>
<proteinExistence type="predicted"/>
<organism evidence="1 2">
    <name type="scientific">Rubroshorea leprosula</name>
    <dbReference type="NCBI Taxonomy" id="152421"/>
    <lineage>
        <taxon>Eukaryota</taxon>
        <taxon>Viridiplantae</taxon>
        <taxon>Streptophyta</taxon>
        <taxon>Embryophyta</taxon>
        <taxon>Tracheophyta</taxon>
        <taxon>Spermatophyta</taxon>
        <taxon>Magnoliopsida</taxon>
        <taxon>eudicotyledons</taxon>
        <taxon>Gunneridae</taxon>
        <taxon>Pentapetalae</taxon>
        <taxon>rosids</taxon>
        <taxon>malvids</taxon>
        <taxon>Malvales</taxon>
        <taxon>Dipterocarpaceae</taxon>
        <taxon>Rubroshorea</taxon>
    </lineage>
</organism>
<dbReference type="EMBL" id="BPVZ01000125">
    <property type="protein sequence ID" value="GKV37867.1"/>
    <property type="molecule type" value="Genomic_DNA"/>
</dbReference>
<evidence type="ECO:0000313" key="1">
    <source>
        <dbReference type="EMBL" id="GKV37867.1"/>
    </source>
</evidence>
<keyword evidence="2" id="KW-1185">Reference proteome</keyword>
<accession>A0AAV5LMN4</accession>